<keyword evidence="2" id="KW-1185">Reference proteome</keyword>
<dbReference type="Proteomes" id="UP001566132">
    <property type="component" value="Unassembled WGS sequence"/>
</dbReference>
<sequence length="131" mass="14796">MYFLVNALIAKFRETGSVANKKRNVEKPVRSEAVEIAILGHVNMDPTLSTRQLASVSGINRGSIRGILKSHHFHPYKIKLVHEINEDNQDRRLEFCEILTRERPNSPLGSRKTTSKGDTSFPLAEINGWTV</sequence>
<dbReference type="EMBL" id="JBDJPC010000007">
    <property type="protein sequence ID" value="KAL1493572.1"/>
    <property type="molecule type" value="Genomic_DNA"/>
</dbReference>
<reference evidence="1 2" key="1">
    <citation type="submission" date="2024-05" db="EMBL/GenBank/DDBJ databases">
        <title>Genetic variation in Jamaican populations of the coffee berry borer (Hypothenemus hampei).</title>
        <authorList>
            <person name="Errbii M."/>
            <person name="Myrie A."/>
        </authorList>
    </citation>
    <scope>NUCLEOTIDE SEQUENCE [LARGE SCALE GENOMIC DNA]</scope>
    <source>
        <strain evidence="1">JA-Hopewell-2020-01-JO</strain>
        <tissue evidence="1">Whole body</tissue>
    </source>
</reference>
<name>A0ABD1EFV5_HYPHA</name>
<organism evidence="1 2">
    <name type="scientific">Hypothenemus hampei</name>
    <name type="common">Coffee berry borer</name>
    <dbReference type="NCBI Taxonomy" id="57062"/>
    <lineage>
        <taxon>Eukaryota</taxon>
        <taxon>Metazoa</taxon>
        <taxon>Ecdysozoa</taxon>
        <taxon>Arthropoda</taxon>
        <taxon>Hexapoda</taxon>
        <taxon>Insecta</taxon>
        <taxon>Pterygota</taxon>
        <taxon>Neoptera</taxon>
        <taxon>Endopterygota</taxon>
        <taxon>Coleoptera</taxon>
        <taxon>Polyphaga</taxon>
        <taxon>Cucujiformia</taxon>
        <taxon>Curculionidae</taxon>
        <taxon>Scolytinae</taxon>
        <taxon>Hypothenemus</taxon>
    </lineage>
</organism>
<comment type="caution">
    <text evidence="1">The sequence shown here is derived from an EMBL/GenBank/DDBJ whole genome shotgun (WGS) entry which is preliminary data.</text>
</comment>
<gene>
    <name evidence="1" type="ORF">ABEB36_009274</name>
</gene>
<proteinExistence type="predicted"/>
<accession>A0ABD1EFV5</accession>
<dbReference type="PANTHER" id="PTHR47326:SF1">
    <property type="entry name" value="HTH PSQ-TYPE DOMAIN-CONTAINING PROTEIN"/>
    <property type="match status" value="1"/>
</dbReference>
<dbReference type="AlphaFoldDB" id="A0ABD1EFV5"/>
<evidence type="ECO:0000313" key="1">
    <source>
        <dbReference type="EMBL" id="KAL1493572.1"/>
    </source>
</evidence>
<protein>
    <submittedName>
        <fullName evidence="1">Uncharacterized protein</fullName>
    </submittedName>
</protein>
<evidence type="ECO:0000313" key="2">
    <source>
        <dbReference type="Proteomes" id="UP001566132"/>
    </source>
</evidence>
<dbReference type="PANTHER" id="PTHR47326">
    <property type="entry name" value="TRANSPOSABLE ELEMENT TC3 TRANSPOSASE-LIKE PROTEIN"/>
    <property type="match status" value="1"/>
</dbReference>